<accession>A0ACC1T5F5</accession>
<comment type="caution">
    <text evidence="1">The sequence shown here is derived from an EMBL/GenBank/DDBJ whole genome shotgun (WGS) entry which is preliminary data.</text>
</comment>
<proteinExistence type="predicted"/>
<dbReference type="Proteomes" id="UP001148662">
    <property type="component" value="Unassembled WGS sequence"/>
</dbReference>
<sequence>MSGLSVPLPNGDDFWLIMSIPDGEATGLLVLVITSSVSALAVILLLSAIAISAWNTRKSTETNLFVRSHAAGYLISLFLCDLCQAIGSIMNARWYLDKAVRFEPFCIAQGVLKQIADVGISTWVTVIACHTFWVLFLRWPLRRPIMIAAMVFCWSFIGTLVITGPSALNPAVNGPFFAISGYWCWISPEYPVARITLDYMFMFIAGFSSSILYILVFLRLRGNILLEGRRVRFRAHHRSDVNTGLSADNHTIKVAKLMLLYPVRPPSLMPDAVANVEQLAFIAIVVPIAVCRFAEWSGHTVSFTATVFSDSVYLLSGLVNVLLFVFTRRVLPRHSIITKRFRKEPRQAQITGSIESIVSELPEESYLAEKMNEDPEDDKVFMRVDSPDENGDVLIPVHLVPTLSPTMHSPRRVSSPPVYSPSADHQPEYAAFPGSAAALMAYPQSPLPR</sequence>
<keyword evidence="2" id="KW-1185">Reference proteome</keyword>
<protein>
    <submittedName>
        <fullName evidence="1">Uncharacterized protein</fullName>
    </submittedName>
</protein>
<evidence type="ECO:0000313" key="2">
    <source>
        <dbReference type="Proteomes" id="UP001148662"/>
    </source>
</evidence>
<evidence type="ECO:0000313" key="1">
    <source>
        <dbReference type="EMBL" id="KAJ3553396.1"/>
    </source>
</evidence>
<dbReference type="EMBL" id="JANHOG010000544">
    <property type="protein sequence ID" value="KAJ3553396.1"/>
    <property type="molecule type" value="Genomic_DNA"/>
</dbReference>
<name>A0ACC1T5F5_9APHY</name>
<gene>
    <name evidence="1" type="ORF">NM688_g3634</name>
</gene>
<organism evidence="1 2">
    <name type="scientific">Phlebia brevispora</name>
    <dbReference type="NCBI Taxonomy" id="194682"/>
    <lineage>
        <taxon>Eukaryota</taxon>
        <taxon>Fungi</taxon>
        <taxon>Dikarya</taxon>
        <taxon>Basidiomycota</taxon>
        <taxon>Agaricomycotina</taxon>
        <taxon>Agaricomycetes</taxon>
        <taxon>Polyporales</taxon>
        <taxon>Meruliaceae</taxon>
        <taxon>Phlebia</taxon>
    </lineage>
</organism>
<reference evidence="1" key="1">
    <citation type="submission" date="2022-07" db="EMBL/GenBank/DDBJ databases">
        <title>Genome Sequence of Phlebia brevispora.</title>
        <authorList>
            <person name="Buettner E."/>
        </authorList>
    </citation>
    <scope>NUCLEOTIDE SEQUENCE</scope>
    <source>
        <strain evidence="1">MPL23</strain>
    </source>
</reference>